<name>A0A1E1WPE6_PECGO</name>
<reference evidence="3" key="1">
    <citation type="submission" date="2015-09" db="EMBL/GenBank/DDBJ databases">
        <title>De novo assembly of Pectinophora gossypiella (Pink Bollworm) gut transcriptome.</title>
        <authorList>
            <person name="Tassone E.E."/>
        </authorList>
    </citation>
    <scope>NUCLEOTIDE SEQUENCE</scope>
</reference>
<feature type="compositionally biased region" description="Low complexity" evidence="1">
    <location>
        <begin position="202"/>
        <end position="215"/>
    </location>
</feature>
<evidence type="ECO:0000256" key="1">
    <source>
        <dbReference type="SAM" id="MobiDB-lite"/>
    </source>
</evidence>
<feature type="region of interest" description="Disordered" evidence="1">
    <location>
        <begin position="202"/>
        <end position="241"/>
    </location>
</feature>
<evidence type="ECO:0000256" key="2">
    <source>
        <dbReference type="SAM" id="SignalP"/>
    </source>
</evidence>
<dbReference type="OrthoDB" id="8197468at2759"/>
<protein>
    <submittedName>
        <fullName evidence="3">Uncharacterized protein</fullName>
    </submittedName>
</protein>
<sequence length="241" mass="26167">MRSFIIISVICMQIWSHGVANAAGVGAFAYQDSAGNRYGGTYGLKNNQVYNVHDFPTFAPVPFADFSDVNTFFPEYFRNFENLLQEAFAKNAEQQQLALNAARKAYDLTSNQAGFFPNFGFDSRFGGVPNFGFAGQDFGMPGFENRFGNFGPNSAFAAGAVGPGFRHQMAAINPPNPNMPNVDVTQYSDAATAPRDGNGFYSVSSSSYSSSSNVNGKQENRQGGETIVNDNGKVTKYKVHN</sequence>
<dbReference type="AlphaFoldDB" id="A0A1E1WPE6"/>
<dbReference type="EMBL" id="GDQN01002206">
    <property type="protein sequence ID" value="JAT88848.1"/>
    <property type="molecule type" value="Transcribed_RNA"/>
</dbReference>
<organism evidence="3">
    <name type="scientific">Pectinophora gossypiella</name>
    <name type="common">Cotton pink bollworm</name>
    <name type="synonym">Depressaria gossypiella</name>
    <dbReference type="NCBI Taxonomy" id="13191"/>
    <lineage>
        <taxon>Eukaryota</taxon>
        <taxon>Metazoa</taxon>
        <taxon>Ecdysozoa</taxon>
        <taxon>Arthropoda</taxon>
        <taxon>Hexapoda</taxon>
        <taxon>Insecta</taxon>
        <taxon>Pterygota</taxon>
        <taxon>Neoptera</taxon>
        <taxon>Endopterygota</taxon>
        <taxon>Lepidoptera</taxon>
        <taxon>Glossata</taxon>
        <taxon>Ditrysia</taxon>
        <taxon>Gelechioidea</taxon>
        <taxon>Gelechiidae</taxon>
        <taxon>Apatetrinae</taxon>
        <taxon>Pectinophora</taxon>
    </lineage>
</organism>
<proteinExistence type="predicted"/>
<feature type="signal peptide" evidence="2">
    <location>
        <begin position="1"/>
        <end position="22"/>
    </location>
</feature>
<feature type="chain" id="PRO_5009115495" evidence="2">
    <location>
        <begin position="23"/>
        <end position="241"/>
    </location>
</feature>
<gene>
    <name evidence="3" type="ORF">g.8771</name>
</gene>
<keyword evidence="2" id="KW-0732">Signal</keyword>
<evidence type="ECO:0000313" key="3">
    <source>
        <dbReference type="EMBL" id="JAT88848.1"/>
    </source>
</evidence>
<accession>A0A1E1WPE6</accession>